<dbReference type="InterPro" id="IPR037056">
    <property type="entry name" value="RNase_H1_N_sf"/>
</dbReference>
<accession>A0AAV9C5S1</accession>
<comment type="function">
    <text evidence="2">Endonuclease that specifically degrades the RNA of RNA-DNA hybrids.</text>
</comment>
<dbReference type="EMBL" id="JAUJYO010000021">
    <property type="protein sequence ID" value="KAK1283756.1"/>
    <property type="molecule type" value="Genomic_DNA"/>
</dbReference>
<comment type="cofactor">
    <cofactor evidence="1">
        <name>Mg(2+)</name>
        <dbReference type="ChEBI" id="CHEBI:18420"/>
    </cofactor>
</comment>
<dbReference type="InterPro" id="IPR011320">
    <property type="entry name" value="RNase_H1_N"/>
</dbReference>
<dbReference type="GO" id="GO:0004523">
    <property type="term" value="F:RNA-DNA hybrid ribonuclease activity"/>
    <property type="evidence" value="ECO:0007669"/>
    <property type="project" value="UniProtKB-EC"/>
</dbReference>
<evidence type="ECO:0000259" key="11">
    <source>
        <dbReference type="Pfam" id="PF01693"/>
    </source>
</evidence>
<keyword evidence="7" id="KW-0479">Metal-binding</keyword>
<evidence type="ECO:0000256" key="5">
    <source>
        <dbReference type="ARBA" id="ARBA00017721"/>
    </source>
</evidence>
<evidence type="ECO:0000256" key="2">
    <source>
        <dbReference type="ARBA" id="ARBA00004065"/>
    </source>
</evidence>
<comment type="caution">
    <text evidence="12">The sequence shown here is derived from an EMBL/GenBank/DDBJ whole genome shotgun (WGS) entry which is preliminary data.</text>
</comment>
<evidence type="ECO:0000256" key="10">
    <source>
        <dbReference type="ARBA" id="ARBA00022842"/>
    </source>
</evidence>
<reference evidence="12" key="2">
    <citation type="submission" date="2023-06" db="EMBL/GenBank/DDBJ databases">
        <authorList>
            <person name="Ma L."/>
            <person name="Liu K.-W."/>
            <person name="Li Z."/>
            <person name="Hsiao Y.-Y."/>
            <person name="Qi Y."/>
            <person name="Fu T."/>
            <person name="Tang G."/>
            <person name="Zhang D."/>
            <person name="Sun W.-H."/>
            <person name="Liu D.-K."/>
            <person name="Li Y."/>
            <person name="Chen G.-Z."/>
            <person name="Liu X.-D."/>
            <person name="Liao X.-Y."/>
            <person name="Jiang Y.-T."/>
            <person name="Yu X."/>
            <person name="Hao Y."/>
            <person name="Huang J."/>
            <person name="Zhao X.-W."/>
            <person name="Ke S."/>
            <person name="Chen Y.-Y."/>
            <person name="Wu W.-L."/>
            <person name="Hsu J.-L."/>
            <person name="Lin Y.-F."/>
            <person name="Huang M.-D."/>
            <person name="Li C.-Y."/>
            <person name="Huang L."/>
            <person name="Wang Z.-W."/>
            <person name="Zhao X."/>
            <person name="Zhong W.-Y."/>
            <person name="Peng D.-H."/>
            <person name="Ahmad S."/>
            <person name="Lan S."/>
            <person name="Zhang J.-S."/>
            <person name="Tsai W.-C."/>
            <person name="Van De Peer Y."/>
            <person name="Liu Z.-J."/>
        </authorList>
    </citation>
    <scope>NUCLEOTIDE SEQUENCE</scope>
    <source>
        <strain evidence="12">CP</strain>
        <tissue evidence="12">Leaves</tissue>
    </source>
</reference>
<dbReference type="Proteomes" id="UP001180020">
    <property type="component" value="Unassembled WGS sequence"/>
</dbReference>
<evidence type="ECO:0000256" key="4">
    <source>
        <dbReference type="ARBA" id="ARBA00012180"/>
    </source>
</evidence>
<feature type="domain" description="Ribonuclease H1 N-terminal" evidence="11">
    <location>
        <begin position="48"/>
        <end position="89"/>
    </location>
</feature>
<gene>
    <name evidence="12" type="ORF">QJS10_CPB21g00841</name>
</gene>
<evidence type="ECO:0000256" key="6">
    <source>
        <dbReference type="ARBA" id="ARBA00022722"/>
    </source>
</evidence>
<evidence type="ECO:0000313" key="12">
    <source>
        <dbReference type="EMBL" id="KAK1283756.1"/>
    </source>
</evidence>
<proteinExistence type="inferred from homology"/>
<dbReference type="Gene3D" id="3.40.970.10">
    <property type="entry name" value="Ribonuclease H1, N-terminal domain"/>
    <property type="match status" value="1"/>
</dbReference>
<dbReference type="Pfam" id="PF01693">
    <property type="entry name" value="Cauli_VI"/>
    <property type="match status" value="1"/>
</dbReference>
<keyword evidence="8" id="KW-0255">Endonuclease</keyword>
<evidence type="ECO:0000256" key="9">
    <source>
        <dbReference type="ARBA" id="ARBA00022801"/>
    </source>
</evidence>
<organism evidence="12 13">
    <name type="scientific">Acorus calamus</name>
    <name type="common">Sweet flag</name>
    <dbReference type="NCBI Taxonomy" id="4465"/>
    <lineage>
        <taxon>Eukaryota</taxon>
        <taxon>Viridiplantae</taxon>
        <taxon>Streptophyta</taxon>
        <taxon>Embryophyta</taxon>
        <taxon>Tracheophyta</taxon>
        <taxon>Spermatophyta</taxon>
        <taxon>Magnoliopsida</taxon>
        <taxon>Liliopsida</taxon>
        <taxon>Acoraceae</taxon>
        <taxon>Acorus</taxon>
    </lineage>
</organism>
<keyword evidence="10" id="KW-0460">Magnesium</keyword>
<evidence type="ECO:0000256" key="1">
    <source>
        <dbReference type="ARBA" id="ARBA00001946"/>
    </source>
</evidence>
<evidence type="ECO:0000256" key="8">
    <source>
        <dbReference type="ARBA" id="ARBA00022759"/>
    </source>
</evidence>
<keyword evidence="13" id="KW-1185">Reference proteome</keyword>
<dbReference type="InterPro" id="IPR009027">
    <property type="entry name" value="Ribosomal_bL9/RNase_H1_N"/>
</dbReference>
<dbReference type="FunFam" id="3.40.970.10:FF:000002">
    <property type="entry name" value="Ribonuclease H"/>
    <property type="match status" value="1"/>
</dbReference>
<keyword evidence="9" id="KW-0378">Hydrolase</keyword>
<dbReference type="SUPFAM" id="SSF55658">
    <property type="entry name" value="L9 N-domain-like"/>
    <property type="match status" value="1"/>
</dbReference>
<protein>
    <recommendedName>
        <fullName evidence="5">Ribonuclease H</fullName>
        <ecNumber evidence="4">3.1.26.4</ecNumber>
    </recommendedName>
</protein>
<reference evidence="12" key="1">
    <citation type="journal article" date="2023" name="Nat. Commun.">
        <title>Diploid and tetraploid genomes of Acorus and the evolution of monocots.</title>
        <authorList>
            <person name="Ma L."/>
            <person name="Liu K.W."/>
            <person name="Li Z."/>
            <person name="Hsiao Y.Y."/>
            <person name="Qi Y."/>
            <person name="Fu T."/>
            <person name="Tang G.D."/>
            <person name="Zhang D."/>
            <person name="Sun W.H."/>
            <person name="Liu D.K."/>
            <person name="Li Y."/>
            <person name="Chen G.Z."/>
            <person name="Liu X.D."/>
            <person name="Liao X.Y."/>
            <person name="Jiang Y.T."/>
            <person name="Yu X."/>
            <person name="Hao Y."/>
            <person name="Huang J."/>
            <person name="Zhao X.W."/>
            <person name="Ke S."/>
            <person name="Chen Y.Y."/>
            <person name="Wu W.L."/>
            <person name="Hsu J.L."/>
            <person name="Lin Y.F."/>
            <person name="Huang M.D."/>
            <person name="Li C.Y."/>
            <person name="Huang L."/>
            <person name="Wang Z.W."/>
            <person name="Zhao X."/>
            <person name="Zhong W.Y."/>
            <person name="Peng D.H."/>
            <person name="Ahmad S."/>
            <person name="Lan S."/>
            <person name="Zhang J.S."/>
            <person name="Tsai W.C."/>
            <person name="Van de Peer Y."/>
            <person name="Liu Z.J."/>
        </authorList>
    </citation>
    <scope>NUCLEOTIDE SEQUENCE</scope>
    <source>
        <strain evidence="12">CP</strain>
    </source>
</reference>
<comment type="similarity">
    <text evidence="3">Belongs to the RNase H family.</text>
</comment>
<sequence length="134" mass="14795">MSADVAAEVIRVFRGGIWIADILCGSKTFLKIDWVAVYFAVMGRFPLYAVARGRRPGLYSSWEDCEAQVKGFSGAIHAGMRSIEEANEFFRRHGVAPVCALLNPTYSEIQPQRSDEDVIPAPVLTNAPPFGFDL</sequence>
<evidence type="ECO:0000256" key="7">
    <source>
        <dbReference type="ARBA" id="ARBA00022723"/>
    </source>
</evidence>
<dbReference type="EC" id="3.1.26.4" evidence="4"/>
<keyword evidence="6" id="KW-0540">Nuclease</keyword>
<dbReference type="AlphaFoldDB" id="A0AAV9C5S1"/>
<dbReference type="GO" id="GO:0046872">
    <property type="term" value="F:metal ion binding"/>
    <property type="evidence" value="ECO:0007669"/>
    <property type="project" value="UniProtKB-KW"/>
</dbReference>
<name>A0AAV9C5S1_ACOCL</name>
<evidence type="ECO:0000313" key="13">
    <source>
        <dbReference type="Proteomes" id="UP001180020"/>
    </source>
</evidence>
<evidence type="ECO:0000256" key="3">
    <source>
        <dbReference type="ARBA" id="ARBA00005300"/>
    </source>
</evidence>